<evidence type="ECO:0000259" key="3">
    <source>
        <dbReference type="Pfam" id="PF17172"/>
    </source>
</evidence>
<dbReference type="SFLD" id="SFLDG01180">
    <property type="entry name" value="SUF1"/>
    <property type="match status" value="1"/>
</dbReference>
<dbReference type="InterPro" id="IPR036282">
    <property type="entry name" value="Glutathione-S-Trfase_C_sf"/>
</dbReference>
<comment type="similarity">
    <text evidence="1">Belongs to the FAX family.</text>
</comment>
<dbReference type="PANTHER" id="PTHR12289:SF32">
    <property type="entry name" value="GST_C_6 DOMAIN-CONTAINING PROTEIN"/>
    <property type="match status" value="1"/>
</dbReference>
<proteinExistence type="inferred from homology"/>
<comment type="caution">
    <text evidence="4">The sequence shown here is derived from an EMBL/GenBank/DDBJ whole genome shotgun (WGS) entry which is preliminary data.</text>
</comment>
<accession>A0AA39GZM2</accession>
<dbReference type="GO" id="GO:0005737">
    <property type="term" value="C:cytoplasm"/>
    <property type="evidence" value="ECO:0007669"/>
    <property type="project" value="TreeGrafter"/>
</dbReference>
<dbReference type="Proteomes" id="UP001175271">
    <property type="component" value="Unassembled WGS sequence"/>
</dbReference>
<evidence type="ECO:0008006" key="6">
    <source>
        <dbReference type="Google" id="ProtNLM"/>
    </source>
</evidence>
<evidence type="ECO:0000256" key="1">
    <source>
        <dbReference type="ARBA" id="ARBA00006475"/>
    </source>
</evidence>
<keyword evidence="5" id="KW-1185">Reference proteome</keyword>
<dbReference type="Pfam" id="PF17172">
    <property type="entry name" value="GST_N_4"/>
    <property type="match status" value="1"/>
</dbReference>
<gene>
    <name evidence="4" type="ORF">QR680_001071</name>
</gene>
<dbReference type="PANTHER" id="PTHR12289">
    <property type="entry name" value="METAXIN RELATED"/>
    <property type="match status" value="1"/>
</dbReference>
<reference evidence="4" key="1">
    <citation type="submission" date="2023-06" db="EMBL/GenBank/DDBJ databases">
        <title>Genomic analysis of the entomopathogenic nematode Steinernema hermaphroditum.</title>
        <authorList>
            <person name="Schwarz E.M."/>
            <person name="Heppert J.K."/>
            <person name="Baniya A."/>
            <person name="Schwartz H.T."/>
            <person name="Tan C.-H."/>
            <person name="Antoshechkin I."/>
            <person name="Sternberg P.W."/>
            <person name="Goodrich-Blair H."/>
            <person name="Dillman A.R."/>
        </authorList>
    </citation>
    <scope>NUCLEOTIDE SEQUENCE</scope>
    <source>
        <strain evidence="4">PS9179</strain>
        <tissue evidence="4">Whole animal</tissue>
    </source>
</reference>
<organism evidence="4 5">
    <name type="scientific">Steinernema hermaphroditum</name>
    <dbReference type="NCBI Taxonomy" id="289476"/>
    <lineage>
        <taxon>Eukaryota</taxon>
        <taxon>Metazoa</taxon>
        <taxon>Ecdysozoa</taxon>
        <taxon>Nematoda</taxon>
        <taxon>Chromadorea</taxon>
        <taxon>Rhabditida</taxon>
        <taxon>Tylenchina</taxon>
        <taxon>Panagrolaimomorpha</taxon>
        <taxon>Strongyloidoidea</taxon>
        <taxon>Steinernematidae</taxon>
        <taxon>Steinernema</taxon>
    </lineage>
</organism>
<dbReference type="InterPro" id="IPR012336">
    <property type="entry name" value="Thioredoxin-like_fold"/>
</dbReference>
<dbReference type="AlphaFoldDB" id="A0AA39GZM2"/>
<dbReference type="InterPro" id="IPR040079">
    <property type="entry name" value="Glutathione_S-Trfase"/>
</dbReference>
<dbReference type="SFLD" id="SFLDG01200">
    <property type="entry name" value="SUF1.1"/>
    <property type="match status" value="1"/>
</dbReference>
<dbReference type="CDD" id="cd03080">
    <property type="entry name" value="GST_N_Metaxin_like"/>
    <property type="match status" value="1"/>
</dbReference>
<dbReference type="CDD" id="cd03193">
    <property type="entry name" value="GST_C_Metaxin"/>
    <property type="match status" value="1"/>
</dbReference>
<evidence type="ECO:0000259" key="2">
    <source>
        <dbReference type="Pfam" id="PF17171"/>
    </source>
</evidence>
<dbReference type="InterPro" id="IPR050931">
    <property type="entry name" value="Mito_Protein_Transport_Metaxin"/>
</dbReference>
<dbReference type="InterPro" id="IPR036249">
    <property type="entry name" value="Thioredoxin-like_sf"/>
</dbReference>
<dbReference type="SUPFAM" id="SSF47616">
    <property type="entry name" value="GST C-terminal domain-like"/>
    <property type="match status" value="1"/>
</dbReference>
<dbReference type="InterPro" id="IPR033468">
    <property type="entry name" value="Metaxin_GST"/>
</dbReference>
<evidence type="ECO:0000313" key="4">
    <source>
        <dbReference type="EMBL" id="KAK0395022.1"/>
    </source>
</evidence>
<evidence type="ECO:0000313" key="5">
    <source>
        <dbReference type="Proteomes" id="UP001175271"/>
    </source>
</evidence>
<dbReference type="EMBL" id="JAUCMV010000005">
    <property type="protein sequence ID" value="KAK0395022.1"/>
    <property type="molecule type" value="Genomic_DNA"/>
</dbReference>
<sequence length="285" mass="32343">MVCDCIPTLGQAAFVLVSFYIGKFAVVKLLQIYNGSKVPEVHKKDWKKDVVYLYQFPRAPRLPNLSPFCLKLETWLRANKIAYEVVPSFTLRSSKGLLPFVELNGREIADSQYIIFELEKHFGIKSTLNKEQEGIARAIDRLVDGNTFFAIIYSKIVENSSKFLAKDASGMPIPSFLVPLIGHFFGQKVNARIKANGLGKFPPSVIYDQLRRDLAAVDGILGDKDYICGSQPSIADYTFFGHVASSYFLPYDQPITDMLNHEFPRLLTLLKRIRSECWDDWDNLS</sequence>
<dbReference type="Gene3D" id="1.20.1050.130">
    <property type="match status" value="1"/>
</dbReference>
<dbReference type="SFLD" id="SFLDS00019">
    <property type="entry name" value="Glutathione_Transferase_(cytos"/>
    <property type="match status" value="1"/>
</dbReference>
<dbReference type="SUPFAM" id="SSF52833">
    <property type="entry name" value="Thioredoxin-like"/>
    <property type="match status" value="1"/>
</dbReference>
<feature type="domain" description="Thioredoxin-like fold" evidence="3">
    <location>
        <begin position="67"/>
        <end position="158"/>
    </location>
</feature>
<name>A0AA39GZM2_9BILA</name>
<dbReference type="Pfam" id="PF17171">
    <property type="entry name" value="GST_C_6"/>
    <property type="match status" value="1"/>
</dbReference>
<protein>
    <recommendedName>
        <fullName evidence="6">Thioredoxin-like fold domain-containing protein</fullName>
    </recommendedName>
</protein>
<feature type="domain" description="Metaxin glutathione S-transferase" evidence="2">
    <location>
        <begin position="211"/>
        <end position="273"/>
    </location>
</feature>
<dbReference type="InterPro" id="IPR026928">
    <property type="entry name" value="FAX/IsoI-like"/>
</dbReference>